<evidence type="ECO:0000313" key="3">
    <source>
        <dbReference type="Proteomes" id="UP000480350"/>
    </source>
</evidence>
<dbReference type="InterPro" id="IPR028992">
    <property type="entry name" value="Hedgehog/Intein_dom"/>
</dbReference>
<dbReference type="EMBL" id="WUPT01000004">
    <property type="protein sequence ID" value="MXQ09620.1"/>
    <property type="molecule type" value="Genomic_DNA"/>
</dbReference>
<proteinExistence type="predicted"/>
<dbReference type="GO" id="GO:0016539">
    <property type="term" value="P:intein-mediated protein splicing"/>
    <property type="evidence" value="ECO:0007669"/>
    <property type="project" value="InterPro"/>
</dbReference>
<sequence length="353" mass="38407">MMTRPEGTFVISWSQTEIDGLGGAPVSALECGATWRWSGDAVRIDGASDLADISDTGGDDALRRRAAAGARKLIGRALIQEGVRTPFTQVNTDLDRCFSISDGQRTWVATLIDMPEIARPLMMFTGDMPPVDRALVITEEPEAGWRPQVLRDGAEGVVCFTPGTRLATPDGPRLVEELVAGDRVVTKDSGTEEVLWIGQRHVSGARLYAMPDLRPVRIRSGALGLDRPEGDLVVSPDHRMLVEGPAALALWGEREVLVAARDLIDDHKVMRDLGAKSVTYIHLMLPRHGILFANGMETESFHPAATSLDAIAGDQLDRLFDVMPDLRVTPSAYGPMSRRVLGRAEAALIRRVT</sequence>
<dbReference type="InterPro" id="IPR006141">
    <property type="entry name" value="Intein_N"/>
</dbReference>
<gene>
    <name evidence="2" type="ORF">GQ651_17380</name>
</gene>
<comment type="caution">
    <text evidence="2">The sequence shown here is derived from an EMBL/GenBank/DDBJ whole genome shotgun (WGS) entry which is preliminary data.</text>
</comment>
<accession>A0A7C9MY56</accession>
<evidence type="ECO:0000313" key="2">
    <source>
        <dbReference type="EMBL" id="MXQ09620.1"/>
    </source>
</evidence>
<dbReference type="Pfam" id="PF13403">
    <property type="entry name" value="Hint_2"/>
    <property type="match status" value="1"/>
</dbReference>
<dbReference type="SUPFAM" id="SSF51294">
    <property type="entry name" value="Hedgehog/intein (Hint) domain"/>
    <property type="match status" value="1"/>
</dbReference>
<organism evidence="2 3">
    <name type="scientific">Kangsaoukella pontilimi</name>
    <dbReference type="NCBI Taxonomy" id="2691042"/>
    <lineage>
        <taxon>Bacteria</taxon>
        <taxon>Pseudomonadati</taxon>
        <taxon>Pseudomonadota</taxon>
        <taxon>Alphaproteobacteria</taxon>
        <taxon>Rhodobacterales</taxon>
        <taxon>Paracoccaceae</taxon>
        <taxon>Kangsaoukella</taxon>
    </lineage>
</organism>
<dbReference type="PROSITE" id="PS50817">
    <property type="entry name" value="INTEIN_N_TER"/>
    <property type="match status" value="1"/>
</dbReference>
<evidence type="ECO:0000259" key="1">
    <source>
        <dbReference type="Pfam" id="PF13403"/>
    </source>
</evidence>
<dbReference type="Gene3D" id="2.170.16.10">
    <property type="entry name" value="Hedgehog/Intein (Hint) domain"/>
    <property type="match status" value="1"/>
</dbReference>
<reference evidence="2 3" key="1">
    <citation type="submission" date="2019-12" db="EMBL/GenBank/DDBJ databases">
        <authorList>
            <person name="Lee S.D."/>
        </authorList>
    </citation>
    <scope>NUCLEOTIDE SEQUENCE [LARGE SCALE GENOMIC DNA]</scope>
    <source>
        <strain evidence="2 3">GH1-50</strain>
    </source>
</reference>
<reference evidence="2 3" key="2">
    <citation type="submission" date="2020-03" db="EMBL/GenBank/DDBJ databases">
        <title>Kangsaoukella pontilimi gen. nov., sp. nov., a new member of the family Rhodobacteraceae isolated from a tidal mudflat.</title>
        <authorList>
            <person name="Kim I.S."/>
        </authorList>
    </citation>
    <scope>NUCLEOTIDE SEQUENCE [LARGE SCALE GENOMIC DNA]</scope>
    <source>
        <strain evidence="2 3">GH1-50</strain>
    </source>
</reference>
<dbReference type="Proteomes" id="UP000480350">
    <property type="component" value="Unassembled WGS sequence"/>
</dbReference>
<feature type="domain" description="Hedgehog/Intein (Hint)" evidence="1">
    <location>
        <begin position="158"/>
        <end position="304"/>
    </location>
</feature>
<protein>
    <submittedName>
        <fullName evidence="2">Hemolysin-type calcium-binding protein</fullName>
    </submittedName>
</protein>
<name>A0A7C9MY56_9RHOB</name>
<dbReference type="InterPro" id="IPR036844">
    <property type="entry name" value="Hint_dom_sf"/>
</dbReference>
<dbReference type="CDD" id="cd00081">
    <property type="entry name" value="Hint"/>
    <property type="match status" value="1"/>
</dbReference>
<keyword evidence="3" id="KW-1185">Reference proteome</keyword>
<dbReference type="AlphaFoldDB" id="A0A7C9MY56"/>